<proteinExistence type="predicted"/>
<dbReference type="AlphaFoldDB" id="A0A9X9MES1"/>
<keyword evidence="2" id="KW-1185">Reference proteome</keyword>
<reference evidence="1 2" key="1">
    <citation type="submission" date="2018-08" db="EMBL/GenBank/DDBJ databases">
        <authorList>
            <person name="Muller C M."/>
        </authorList>
    </citation>
    <scope>NUCLEOTIDE SEQUENCE [LARGE SCALE GENOMIC DNA]</scope>
</reference>
<name>A0A9X9MES1_BLUGR</name>
<sequence>MQSWVTDASMIGEFSTATFRKATSS</sequence>
<organism evidence="1 2">
    <name type="scientific">Blumeria graminis f. sp. tritici</name>
    <dbReference type="NCBI Taxonomy" id="62690"/>
    <lineage>
        <taxon>Eukaryota</taxon>
        <taxon>Fungi</taxon>
        <taxon>Dikarya</taxon>
        <taxon>Ascomycota</taxon>
        <taxon>Pezizomycotina</taxon>
        <taxon>Leotiomycetes</taxon>
        <taxon>Erysiphales</taxon>
        <taxon>Erysiphaceae</taxon>
        <taxon>Blumeria</taxon>
    </lineage>
</organism>
<evidence type="ECO:0000313" key="2">
    <source>
        <dbReference type="Proteomes" id="UP000324639"/>
    </source>
</evidence>
<gene>
    <name evidence="1" type="ORF">BGT96224V316_LOCUS2783</name>
</gene>
<accession>A0A9X9MES1</accession>
<dbReference type="EMBL" id="LR026988">
    <property type="protein sequence ID" value="VDB83588.1"/>
    <property type="molecule type" value="Genomic_DNA"/>
</dbReference>
<evidence type="ECO:0000313" key="1">
    <source>
        <dbReference type="EMBL" id="VDB83588.1"/>
    </source>
</evidence>
<protein>
    <submittedName>
        <fullName evidence="1">Bgt-51682</fullName>
    </submittedName>
</protein>
<dbReference type="Proteomes" id="UP000324639">
    <property type="component" value="Chromosome Bgt_-05"/>
</dbReference>